<dbReference type="Proteomes" id="UP001066276">
    <property type="component" value="Chromosome 6"/>
</dbReference>
<comment type="caution">
    <text evidence="2">The sequence shown here is derived from an EMBL/GenBank/DDBJ whole genome shotgun (WGS) entry which is preliminary data.</text>
</comment>
<dbReference type="AlphaFoldDB" id="A0AAV7QP84"/>
<name>A0AAV7QP84_PLEWA</name>
<dbReference type="EMBL" id="JANPWB010000010">
    <property type="protein sequence ID" value="KAJ1140313.1"/>
    <property type="molecule type" value="Genomic_DNA"/>
</dbReference>
<sequence>MGTLLDTSAMDFRQQEGEKLTDSQKTGNATEQTERNGDQNPGEEDEGRLFKGDEKASTSSWAIPTPDSLLRIVHGPQAYCDANGKPTHCQVLCNGV</sequence>
<feature type="compositionally biased region" description="Basic and acidic residues" evidence="1">
    <location>
        <begin position="13"/>
        <end position="22"/>
    </location>
</feature>
<proteinExistence type="predicted"/>
<evidence type="ECO:0000256" key="1">
    <source>
        <dbReference type="SAM" id="MobiDB-lite"/>
    </source>
</evidence>
<organism evidence="2 3">
    <name type="scientific">Pleurodeles waltl</name>
    <name type="common">Iberian ribbed newt</name>
    <dbReference type="NCBI Taxonomy" id="8319"/>
    <lineage>
        <taxon>Eukaryota</taxon>
        <taxon>Metazoa</taxon>
        <taxon>Chordata</taxon>
        <taxon>Craniata</taxon>
        <taxon>Vertebrata</taxon>
        <taxon>Euteleostomi</taxon>
        <taxon>Amphibia</taxon>
        <taxon>Batrachia</taxon>
        <taxon>Caudata</taxon>
        <taxon>Salamandroidea</taxon>
        <taxon>Salamandridae</taxon>
        <taxon>Pleurodelinae</taxon>
        <taxon>Pleurodeles</taxon>
    </lineage>
</organism>
<feature type="region of interest" description="Disordered" evidence="1">
    <location>
        <begin position="1"/>
        <end position="62"/>
    </location>
</feature>
<feature type="compositionally biased region" description="Basic and acidic residues" evidence="1">
    <location>
        <begin position="47"/>
        <end position="56"/>
    </location>
</feature>
<keyword evidence="3" id="KW-1185">Reference proteome</keyword>
<protein>
    <submittedName>
        <fullName evidence="2">Uncharacterized protein</fullName>
    </submittedName>
</protein>
<gene>
    <name evidence="2" type="ORF">NDU88_006670</name>
</gene>
<evidence type="ECO:0000313" key="3">
    <source>
        <dbReference type="Proteomes" id="UP001066276"/>
    </source>
</evidence>
<accession>A0AAV7QP84</accession>
<reference evidence="2" key="1">
    <citation type="journal article" date="2022" name="bioRxiv">
        <title>Sequencing and chromosome-scale assembly of the giantPleurodeles waltlgenome.</title>
        <authorList>
            <person name="Brown T."/>
            <person name="Elewa A."/>
            <person name="Iarovenko S."/>
            <person name="Subramanian E."/>
            <person name="Araus A.J."/>
            <person name="Petzold A."/>
            <person name="Susuki M."/>
            <person name="Suzuki K.-i.T."/>
            <person name="Hayashi T."/>
            <person name="Toyoda A."/>
            <person name="Oliveira C."/>
            <person name="Osipova E."/>
            <person name="Leigh N.D."/>
            <person name="Simon A."/>
            <person name="Yun M.H."/>
        </authorList>
    </citation>
    <scope>NUCLEOTIDE SEQUENCE</scope>
    <source>
        <strain evidence="2">20211129_DDA</strain>
        <tissue evidence="2">Liver</tissue>
    </source>
</reference>
<evidence type="ECO:0000313" key="2">
    <source>
        <dbReference type="EMBL" id="KAJ1140313.1"/>
    </source>
</evidence>